<evidence type="ECO:0000256" key="2">
    <source>
        <dbReference type="SAM" id="Phobius"/>
    </source>
</evidence>
<proteinExistence type="predicted"/>
<evidence type="ECO:0000313" key="4">
    <source>
        <dbReference type="Proteomes" id="UP001634747"/>
    </source>
</evidence>
<feature type="region of interest" description="Disordered" evidence="1">
    <location>
        <begin position="14"/>
        <end position="39"/>
    </location>
</feature>
<sequence length="134" mass="14044">MAARTVYEAVDAATAASPQNAPSRPAGGSARPVTRPVSPAPAVARTVRAAGRVQGSARAARSGVLTPVKRASRAVSLEIAGSFFGLFALSFAVAAWRFHASAGGQRLWVYVAFAAMFTYFACSSFVRARRLTPR</sequence>
<evidence type="ECO:0000256" key="1">
    <source>
        <dbReference type="SAM" id="MobiDB-lite"/>
    </source>
</evidence>
<feature type="transmembrane region" description="Helical" evidence="2">
    <location>
        <begin position="107"/>
        <end position="126"/>
    </location>
</feature>
<keyword evidence="2" id="KW-0812">Transmembrane</keyword>
<evidence type="ECO:0000313" key="3">
    <source>
        <dbReference type="EMBL" id="MFN2975083.1"/>
    </source>
</evidence>
<name>A0ABW9KIP5_9BACT</name>
<keyword evidence="4" id="KW-1185">Reference proteome</keyword>
<protein>
    <submittedName>
        <fullName evidence="3">Uncharacterized protein</fullName>
    </submittedName>
</protein>
<feature type="transmembrane region" description="Helical" evidence="2">
    <location>
        <begin position="75"/>
        <end position="95"/>
    </location>
</feature>
<keyword evidence="2" id="KW-1133">Transmembrane helix</keyword>
<comment type="caution">
    <text evidence="3">The sequence shown here is derived from an EMBL/GenBank/DDBJ whole genome shotgun (WGS) entry which is preliminary data.</text>
</comment>
<reference evidence="3 4" key="1">
    <citation type="submission" date="2024-12" db="EMBL/GenBank/DDBJ databases">
        <authorList>
            <person name="Lee Y."/>
        </authorList>
    </citation>
    <scope>NUCLEOTIDE SEQUENCE [LARGE SCALE GENOMIC DNA]</scope>
    <source>
        <strain evidence="3 4">03SUJ4</strain>
    </source>
</reference>
<gene>
    <name evidence="3" type="ORF">ACK2TP_04855</name>
</gene>
<accession>A0ABW9KIP5</accession>
<dbReference type="Proteomes" id="UP001634747">
    <property type="component" value="Unassembled WGS sequence"/>
</dbReference>
<dbReference type="EMBL" id="JBJYXY010000001">
    <property type="protein sequence ID" value="MFN2975083.1"/>
    <property type="molecule type" value="Genomic_DNA"/>
</dbReference>
<keyword evidence="2" id="KW-0472">Membrane</keyword>
<feature type="compositionally biased region" description="Low complexity" evidence="1">
    <location>
        <begin position="30"/>
        <end position="39"/>
    </location>
</feature>
<dbReference type="RefSeq" id="WP_344687602.1">
    <property type="nucleotide sequence ID" value="NZ_BAABBH010000001.1"/>
</dbReference>
<organism evidence="3 4">
    <name type="scientific">Terriglobus aquaticus</name>
    <dbReference type="NCBI Taxonomy" id="940139"/>
    <lineage>
        <taxon>Bacteria</taxon>
        <taxon>Pseudomonadati</taxon>
        <taxon>Acidobacteriota</taxon>
        <taxon>Terriglobia</taxon>
        <taxon>Terriglobales</taxon>
        <taxon>Acidobacteriaceae</taxon>
        <taxon>Terriglobus</taxon>
    </lineage>
</organism>